<dbReference type="EMBL" id="AMCI01008500">
    <property type="protein sequence ID" value="EJW90956.1"/>
    <property type="molecule type" value="Genomic_DNA"/>
</dbReference>
<protein>
    <submittedName>
        <fullName evidence="2">Bacterial SH3 domain protein</fullName>
    </submittedName>
</protein>
<reference evidence="2" key="1">
    <citation type="journal article" date="2012" name="PLoS ONE">
        <title>Gene sets for utilization of primary and secondary nutrition supplies in the distal gut of endangered iberian lynx.</title>
        <authorList>
            <person name="Alcaide M."/>
            <person name="Messina E."/>
            <person name="Richter M."/>
            <person name="Bargiela R."/>
            <person name="Peplies J."/>
            <person name="Huws S.A."/>
            <person name="Newbold C.J."/>
            <person name="Golyshin P.N."/>
            <person name="Simon M.A."/>
            <person name="Lopez G."/>
            <person name="Yakimov M.M."/>
            <person name="Ferrer M."/>
        </authorList>
    </citation>
    <scope>NUCLEOTIDE SEQUENCE</scope>
</reference>
<evidence type="ECO:0000256" key="1">
    <source>
        <dbReference type="SAM" id="MobiDB-lite"/>
    </source>
</evidence>
<organism evidence="2">
    <name type="scientific">gut metagenome</name>
    <dbReference type="NCBI Taxonomy" id="749906"/>
    <lineage>
        <taxon>unclassified sequences</taxon>
        <taxon>metagenomes</taxon>
        <taxon>organismal metagenomes</taxon>
    </lineage>
</organism>
<accession>J9F7S7</accession>
<comment type="caution">
    <text evidence="2">The sequence shown here is derived from an EMBL/GenBank/DDBJ whole genome shotgun (WGS) entry which is preliminary data.</text>
</comment>
<feature type="non-terminal residue" evidence="2">
    <location>
        <position position="95"/>
    </location>
</feature>
<name>J9F7S7_9ZZZZ</name>
<gene>
    <name evidence="2" type="ORF">EVA_20937</name>
</gene>
<feature type="region of interest" description="Disordered" evidence="1">
    <location>
        <begin position="37"/>
        <end position="65"/>
    </location>
</feature>
<feature type="compositionally biased region" description="Low complexity" evidence="1">
    <location>
        <begin position="50"/>
        <end position="60"/>
    </location>
</feature>
<dbReference type="AlphaFoldDB" id="J9F7S7"/>
<dbReference type="PROSITE" id="PS51257">
    <property type="entry name" value="PROKAR_LIPOPROTEIN"/>
    <property type="match status" value="1"/>
</dbReference>
<proteinExistence type="predicted"/>
<evidence type="ECO:0000313" key="2">
    <source>
        <dbReference type="EMBL" id="EJW90956.1"/>
    </source>
</evidence>
<sequence length="95" mass="9739">MKKSRLLIALAGLTLIASGCGYSTGGEDSTVTVIKATPTPTATPTPIATPTPAVTATPVPETSQTASGVKIIKKDAVYYANNEANIRTDCVTTDQ</sequence>